<gene>
    <name evidence="1" type="ORF">ACE3KR_11725</name>
    <name evidence="2" type="ORF">RQP59_21310</name>
</gene>
<reference evidence="2" key="1">
    <citation type="submission" date="2023-09" db="EMBL/GenBank/DDBJ databases">
        <title>Coexistence of blaNDM-1 and blaKPC-2 in Enterobacter chuandaensis.</title>
        <authorList>
            <person name="Chen R."/>
        </authorList>
    </citation>
    <scope>NUCLEOTIDE SEQUENCE</scope>
    <source>
        <strain evidence="2">FAHZZU5885</strain>
    </source>
</reference>
<organism evidence="2">
    <name type="scientific">Enterobacter chuandaensis</name>
    <dbReference type="NCBI Taxonomy" id="2497875"/>
    <lineage>
        <taxon>Bacteria</taxon>
        <taxon>Pseudomonadati</taxon>
        <taxon>Pseudomonadota</taxon>
        <taxon>Gammaproteobacteria</taxon>
        <taxon>Enterobacterales</taxon>
        <taxon>Enterobacteriaceae</taxon>
        <taxon>Enterobacter</taxon>
        <taxon>Enterobacter cloacae complex</taxon>
    </lineage>
</organism>
<dbReference type="EMBL" id="JBHGSI010000003">
    <property type="protein sequence ID" value="MFB4719550.1"/>
    <property type="molecule type" value="Genomic_DNA"/>
</dbReference>
<name>A0AA96M315_9ENTR</name>
<keyword evidence="3" id="KW-1185">Reference proteome</keyword>
<proteinExistence type="predicted"/>
<sequence length="78" mass="9032">MPITIREIKEHYDYYGLHDMSSMSTAEYQQILANGALFWIDHHGFLRSTFSDEILATNGVQFDVLLSHLQELRSKVDS</sequence>
<dbReference type="Proteomes" id="UP001577381">
    <property type="component" value="Unassembled WGS sequence"/>
</dbReference>
<dbReference type="EMBL" id="CP135253">
    <property type="protein sequence ID" value="WNS37563.1"/>
    <property type="molecule type" value="Genomic_DNA"/>
</dbReference>
<dbReference type="AlphaFoldDB" id="A0AA96M315"/>
<evidence type="ECO:0000313" key="3">
    <source>
        <dbReference type="Proteomes" id="UP001577381"/>
    </source>
</evidence>
<reference evidence="1 3" key="2">
    <citation type="submission" date="2024-09" db="EMBL/GenBank/DDBJ databases">
        <title>Molecular characterization of Carbapenemase-producing Enterobacter cloacae Complex from Infections in Argentina.</title>
        <authorList>
            <person name="De Mendieta J.M."/>
            <person name="Gomez S."/>
        </authorList>
    </citation>
    <scope>NUCLEOTIDE SEQUENCE [LARGE SCALE GENOMIC DNA]</scope>
    <source>
        <strain evidence="1 3">M23267</strain>
    </source>
</reference>
<dbReference type="KEGG" id="echu:RQP59_21310"/>
<evidence type="ECO:0000313" key="2">
    <source>
        <dbReference type="EMBL" id="WNS37563.1"/>
    </source>
</evidence>
<accession>A0AA96M315</accession>
<protein>
    <submittedName>
        <fullName evidence="2">Uncharacterized protein</fullName>
    </submittedName>
</protein>
<evidence type="ECO:0000313" key="1">
    <source>
        <dbReference type="EMBL" id="MFB4719550.1"/>
    </source>
</evidence>
<dbReference type="RefSeq" id="WP_045357828.1">
    <property type="nucleotide sequence ID" value="NZ_CP135253.1"/>
</dbReference>